<dbReference type="InterPro" id="IPR029787">
    <property type="entry name" value="Nucleotide_cyclase"/>
</dbReference>
<organism evidence="3 4">
    <name type="scientific">Peptoclostridium acidaminophilum DSM 3953</name>
    <dbReference type="NCBI Taxonomy" id="1286171"/>
    <lineage>
        <taxon>Bacteria</taxon>
        <taxon>Bacillati</taxon>
        <taxon>Bacillota</taxon>
        <taxon>Clostridia</taxon>
        <taxon>Peptostreptococcales</taxon>
        <taxon>Peptoclostridiaceae</taxon>
        <taxon>Peptoclostridium</taxon>
    </lineage>
</organism>
<dbReference type="AlphaFoldDB" id="W8T958"/>
<dbReference type="CDD" id="cd01949">
    <property type="entry name" value="GGDEF"/>
    <property type="match status" value="1"/>
</dbReference>
<dbReference type="GO" id="GO:1902201">
    <property type="term" value="P:negative regulation of bacterial-type flagellum-dependent cell motility"/>
    <property type="evidence" value="ECO:0007669"/>
    <property type="project" value="TreeGrafter"/>
</dbReference>
<evidence type="ECO:0000313" key="3">
    <source>
        <dbReference type="EMBL" id="AHM57445.1"/>
    </source>
</evidence>
<dbReference type="PROSITE" id="PS50887">
    <property type="entry name" value="GGDEF"/>
    <property type="match status" value="1"/>
</dbReference>
<dbReference type="GO" id="GO:0043709">
    <property type="term" value="P:cell adhesion involved in single-species biofilm formation"/>
    <property type="evidence" value="ECO:0007669"/>
    <property type="project" value="TreeGrafter"/>
</dbReference>
<dbReference type="Gene3D" id="3.30.70.270">
    <property type="match status" value="1"/>
</dbReference>
<evidence type="ECO:0000256" key="1">
    <source>
        <dbReference type="SAM" id="Coils"/>
    </source>
</evidence>
<dbReference type="InterPro" id="IPR000160">
    <property type="entry name" value="GGDEF_dom"/>
</dbReference>
<dbReference type="PATRIC" id="fig|1286171.3.peg.2113"/>
<dbReference type="EMBL" id="CP007452">
    <property type="protein sequence ID" value="AHM57445.1"/>
    <property type="molecule type" value="Genomic_DNA"/>
</dbReference>
<dbReference type="Pfam" id="PF00990">
    <property type="entry name" value="GGDEF"/>
    <property type="match status" value="1"/>
</dbReference>
<name>W8T958_PEPAC</name>
<dbReference type="GO" id="GO:0052621">
    <property type="term" value="F:diguanylate cyclase activity"/>
    <property type="evidence" value="ECO:0007669"/>
    <property type="project" value="TreeGrafter"/>
</dbReference>
<evidence type="ECO:0000259" key="2">
    <source>
        <dbReference type="PROSITE" id="PS50887"/>
    </source>
</evidence>
<proteinExistence type="predicted"/>
<dbReference type="NCBIfam" id="TIGR00254">
    <property type="entry name" value="GGDEF"/>
    <property type="match status" value="1"/>
</dbReference>
<sequence length="252" mass="28929">MSKNTKALFKEELEKLQKAQAICNDHKNNANELIDEFRELVAVFERNLKTTIKLTSISDGQQVYLKEVQAELAREIEERKRQQELLEYYAFTDMMTGVPNRINGFMALDRELKRLQNEDTYFSICFIDIDGLKSINDGYGHIEGDFIIRTFADVIKESIGEADVISRIGGDEFLLLLPEKTKSESEAVIKTVFEKIESFNSLQTKPYDIGFSYGIMEINRELGMDCTDKIISAADSLMYRNKTLKKEIGLCE</sequence>
<gene>
    <name evidence="3" type="ORF">EAL2_c21640</name>
</gene>
<protein>
    <submittedName>
        <fullName evidence="3">Diguanylate cyclase</fullName>
    </submittedName>
</protein>
<keyword evidence="1" id="KW-0175">Coiled coil</keyword>
<keyword evidence="4" id="KW-1185">Reference proteome</keyword>
<dbReference type="SMART" id="SM00267">
    <property type="entry name" value="GGDEF"/>
    <property type="match status" value="1"/>
</dbReference>
<feature type="domain" description="GGDEF" evidence="2">
    <location>
        <begin position="120"/>
        <end position="252"/>
    </location>
</feature>
<evidence type="ECO:0000313" key="4">
    <source>
        <dbReference type="Proteomes" id="UP000019591"/>
    </source>
</evidence>
<dbReference type="eggNOG" id="COG2199">
    <property type="taxonomic scope" value="Bacteria"/>
</dbReference>
<dbReference type="HOGENOM" id="CLU_000445_11_16_9"/>
<dbReference type="KEGG" id="eac:EAL2_c21640"/>
<dbReference type="GO" id="GO:0005886">
    <property type="term" value="C:plasma membrane"/>
    <property type="evidence" value="ECO:0007669"/>
    <property type="project" value="TreeGrafter"/>
</dbReference>
<dbReference type="PANTHER" id="PTHR45138">
    <property type="entry name" value="REGULATORY COMPONENTS OF SENSORY TRANSDUCTION SYSTEM"/>
    <property type="match status" value="1"/>
</dbReference>
<dbReference type="STRING" id="1286171.EAL2_c21640"/>
<feature type="coiled-coil region" evidence="1">
    <location>
        <begin position="9"/>
        <end position="85"/>
    </location>
</feature>
<dbReference type="InterPro" id="IPR050469">
    <property type="entry name" value="Diguanylate_Cyclase"/>
</dbReference>
<accession>W8T958</accession>
<dbReference type="InterPro" id="IPR043128">
    <property type="entry name" value="Rev_trsase/Diguanyl_cyclase"/>
</dbReference>
<reference evidence="3 4" key="1">
    <citation type="journal article" date="2014" name="Genome Announc.">
        <title>Complete Genome Sequence of Amino Acid-Utilizing Eubacterium acidaminophilum al-2 (DSM 3953).</title>
        <authorList>
            <person name="Poehlein A."/>
            <person name="Andreesen J.R."/>
            <person name="Daniel R."/>
        </authorList>
    </citation>
    <scope>NUCLEOTIDE SEQUENCE [LARGE SCALE GENOMIC DNA]</scope>
    <source>
        <strain evidence="3 4">DSM 3953</strain>
    </source>
</reference>
<dbReference type="Proteomes" id="UP000019591">
    <property type="component" value="Chromosome"/>
</dbReference>
<dbReference type="PANTHER" id="PTHR45138:SF23">
    <property type="entry name" value="SIGNALING PROTEIN"/>
    <property type="match status" value="1"/>
</dbReference>
<dbReference type="SUPFAM" id="SSF55073">
    <property type="entry name" value="Nucleotide cyclase"/>
    <property type="match status" value="1"/>
</dbReference>
<dbReference type="RefSeq" id="WP_025436367.1">
    <property type="nucleotide sequence ID" value="NZ_CP007452.1"/>
</dbReference>